<gene>
    <name evidence="2" type="ORF">V22_08260</name>
</gene>
<feature type="compositionally biased region" description="Polar residues" evidence="1">
    <location>
        <begin position="13"/>
        <end position="34"/>
    </location>
</feature>
<dbReference type="KEGG" id="chya:V22_08260"/>
<protein>
    <submittedName>
        <fullName evidence="2">Uncharacterized protein</fullName>
    </submittedName>
</protein>
<dbReference type="AlphaFoldDB" id="A0A517T5F0"/>
<sequence>MPIFPSIRKGQNKRGNTQGGCRSELAVQSRNGASENQVGDVFTLRMLTNEFSCLQRKLLVRRKVLEWYMPRHGLACGEAIFCDRTDGEIVYVD</sequence>
<proteinExistence type="predicted"/>
<keyword evidence="3" id="KW-1185">Reference proteome</keyword>
<dbReference type="EMBL" id="CP036316">
    <property type="protein sequence ID" value="QDT63602.1"/>
    <property type="molecule type" value="Genomic_DNA"/>
</dbReference>
<evidence type="ECO:0000313" key="2">
    <source>
        <dbReference type="EMBL" id="QDT63602.1"/>
    </source>
</evidence>
<evidence type="ECO:0000256" key="1">
    <source>
        <dbReference type="SAM" id="MobiDB-lite"/>
    </source>
</evidence>
<evidence type="ECO:0000313" key="3">
    <source>
        <dbReference type="Proteomes" id="UP000319976"/>
    </source>
</evidence>
<accession>A0A517T5F0</accession>
<feature type="region of interest" description="Disordered" evidence="1">
    <location>
        <begin position="1"/>
        <end position="34"/>
    </location>
</feature>
<reference evidence="2 3" key="1">
    <citation type="submission" date="2019-02" db="EMBL/GenBank/DDBJ databases">
        <title>Deep-cultivation of Planctomycetes and their phenomic and genomic characterization uncovers novel biology.</title>
        <authorList>
            <person name="Wiegand S."/>
            <person name="Jogler M."/>
            <person name="Boedeker C."/>
            <person name="Pinto D."/>
            <person name="Vollmers J."/>
            <person name="Rivas-Marin E."/>
            <person name="Kohn T."/>
            <person name="Peeters S.H."/>
            <person name="Heuer A."/>
            <person name="Rast P."/>
            <person name="Oberbeckmann S."/>
            <person name="Bunk B."/>
            <person name="Jeske O."/>
            <person name="Meyerdierks A."/>
            <person name="Storesund J.E."/>
            <person name="Kallscheuer N."/>
            <person name="Luecker S."/>
            <person name="Lage O.M."/>
            <person name="Pohl T."/>
            <person name="Merkel B.J."/>
            <person name="Hornburger P."/>
            <person name="Mueller R.-W."/>
            <person name="Bruemmer F."/>
            <person name="Labrenz M."/>
            <person name="Spormann A.M."/>
            <person name="Op den Camp H."/>
            <person name="Overmann J."/>
            <person name="Amann R."/>
            <person name="Jetten M.S.M."/>
            <person name="Mascher T."/>
            <person name="Medema M.H."/>
            <person name="Devos D.P."/>
            <person name="Kaster A.-K."/>
            <person name="Ovreas L."/>
            <person name="Rohde M."/>
            <person name="Galperin M.Y."/>
            <person name="Jogler C."/>
        </authorList>
    </citation>
    <scope>NUCLEOTIDE SEQUENCE [LARGE SCALE GENOMIC DNA]</scope>
    <source>
        <strain evidence="2 3">V22</strain>
    </source>
</reference>
<organism evidence="2 3">
    <name type="scientific">Calycomorphotria hydatis</name>
    <dbReference type="NCBI Taxonomy" id="2528027"/>
    <lineage>
        <taxon>Bacteria</taxon>
        <taxon>Pseudomonadati</taxon>
        <taxon>Planctomycetota</taxon>
        <taxon>Planctomycetia</taxon>
        <taxon>Planctomycetales</taxon>
        <taxon>Planctomycetaceae</taxon>
        <taxon>Calycomorphotria</taxon>
    </lineage>
</organism>
<name>A0A517T5F0_9PLAN</name>
<dbReference type="Proteomes" id="UP000319976">
    <property type="component" value="Chromosome"/>
</dbReference>